<keyword evidence="2" id="KW-1185">Reference proteome</keyword>
<evidence type="ECO:0000313" key="2">
    <source>
        <dbReference type="Proteomes" id="UP000789702"/>
    </source>
</evidence>
<comment type="caution">
    <text evidence="1">The sequence shown here is derived from an EMBL/GenBank/DDBJ whole genome shotgun (WGS) entry which is preliminary data.</text>
</comment>
<dbReference type="Proteomes" id="UP000789702">
    <property type="component" value="Unassembled WGS sequence"/>
</dbReference>
<feature type="non-terminal residue" evidence="1">
    <location>
        <position position="263"/>
    </location>
</feature>
<proteinExistence type="predicted"/>
<name>A0ACA9MZX0_9GLOM</name>
<dbReference type="EMBL" id="CAJVPU010012636">
    <property type="protein sequence ID" value="CAG8625257.1"/>
    <property type="molecule type" value="Genomic_DNA"/>
</dbReference>
<reference evidence="1" key="1">
    <citation type="submission" date="2021-06" db="EMBL/GenBank/DDBJ databases">
        <authorList>
            <person name="Kallberg Y."/>
            <person name="Tangrot J."/>
            <person name="Rosling A."/>
        </authorList>
    </citation>
    <scope>NUCLEOTIDE SEQUENCE</scope>
    <source>
        <strain evidence="1">IL203A</strain>
    </source>
</reference>
<sequence length="263" mass="30881">MSGENQTNTTSESIFKFREINMYTTEKMKTCSEFEDEFEDELEKIQSKHDDEYKELEDKHDNERKKLKQRQDNERKKLKQRQDNERKNLMKRYIRKLAYNRNRQSSRRQGTKRSVSRSSTYPTPSYSSRKQRDINLSPTTKQPSQHLSYNICPSIPSGSSRKPTTEPPSQHLSCHSSSEANLNLEEYLNNGFYDCILSTRDPPVFNEMRYPDNSPLGYLIPSYTYDYENSTLISRDGQKNSTGSQYSNVDMTNTNDGSYLDRM</sequence>
<evidence type="ECO:0000313" key="1">
    <source>
        <dbReference type="EMBL" id="CAG8625257.1"/>
    </source>
</evidence>
<gene>
    <name evidence="1" type="ORF">DHETER_LOCUS8180</name>
</gene>
<accession>A0ACA9MZX0</accession>
<organism evidence="1 2">
    <name type="scientific">Dentiscutata heterogama</name>
    <dbReference type="NCBI Taxonomy" id="1316150"/>
    <lineage>
        <taxon>Eukaryota</taxon>
        <taxon>Fungi</taxon>
        <taxon>Fungi incertae sedis</taxon>
        <taxon>Mucoromycota</taxon>
        <taxon>Glomeromycotina</taxon>
        <taxon>Glomeromycetes</taxon>
        <taxon>Diversisporales</taxon>
        <taxon>Gigasporaceae</taxon>
        <taxon>Dentiscutata</taxon>
    </lineage>
</organism>
<protein>
    <submittedName>
        <fullName evidence="1">1489_t:CDS:1</fullName>
    </submittedName>
</protein>